<dbReference type="PANTHER" id="PTHR23065">
    <property type="entry name" value="PROLINE-SERINE-THREONINE PHOSPHATASE INTERACTING PROTEIN 1"/>
    <property type="match status" value="1"/>
</dbReference>
<dbReference type="PRINTS" id="PR00452">
    <property type="entry name" value="SH3DOMAIN"/>
</dbReference>
<dbReference type="SUPFAM" id="SSF50044">
    <property type="entry name" value="SH3-domain"/>
    <property type="match status" value="1"/>
</dbReference>
<accession>A0ABD2Q3T2</accession>
<name>A0ABD2Q3T2_9PLAT</name>
<dbReference type="Proteomes" id="UP001626550">
    <property type="component" value="Unassembled WGS sequence"/>
</dbReference>
<proteinExistence type="predicted"/>
<gene>
    <name evidence="5" type="primary">EG13</name>
    <name evidence="5" type="ORF">Ciccas_007328</name>
</gene>
<evidence type="ECO:0000313" key="6">
    <source>
        <dbReference type="Proteomes" id="UP001626550"/>
    </source>
</evidence>
<dbReference type="FunFam" id="2.30.30.40:FF:000014">
    <property type="entry name" value="Kinase C and casein kinase substrate in neurons protein"/>
    <property type="match status" value="1"/>
</dbReference>
<sequence length="65" mass="7221">MLVDDGRPGVPVKALYDYAGQEDDELSFAAGEVFEKLEDENEQGWAKGRKDGRLGLYPANYVEVV</sequence>
<reference evidence="5 6" key="1">
    <citation type="submission" date="2024-11" db="EMBL/GenBank/DDBJ databases">
        <title>Adaptive evolution of stress response genes in parasites aligns with host niche diversity.</title>
        <authorList>
            <person name="Hahn C."/>
            <person name="Resl P."/>
        </authorList>
    </citation>
    <scope>NUCLEOTIDE SEQUENCE [LARGE SCALE GENOMIC DNA]</scope>
    <source>
        <strain evidence="5">EGGRZ-B1_66</strain>
        <tissue evidence="5">Body</tissue>
    </source>
</reference>
<evidence type="ECO:0000259" key="4">
    <source>
        <dbReference type="PROSITE" id="PS50002"/>
    </source>
</evidence>
<dbReference type="PROSITE" id="PS50002">
    <property type="entry name" value="SH3"/>
    <property type="match status" value="1"/>
</dbReference>
<comment type="caution">
    <text evidence="5">The sequence shown here is derived from an EMBL/GenBank/DDBJ whole genome shotgun (WGS) entry which is preliminary data.</text>
</comment>
<dbReference type="EMBL" id="JBJKFK010001111">
    <property type="protein sequence ID" value="KAL3314058.1"/>
    <property type="molecule type" value="Genomic_DNA"/>
</dbReference>
<evidence type="ECO:0000313" key="5">
    <source>
        <dbReference type="EMBL" id="KAL3314058.1"/>
    </source>
</evidence>
<dbReference type="SMART" id="SM00326">
    <property type="entry name" value="SH3"/>
    <property type="match status" value="1"/>
</dbReference>
<dbReference type="Pfam" id="PF14604">
    <property type="entry name" value="SH3_9"/>
    <property type="match status" value="1"/>
</dbReference>
<feature type="domain" description="SH3" evidence="4">
    <location>
        <begin position="7"/>
        <end position="65"/>
    </location>
</feature>
<dbReference type="AlphaFoldDB" id="A0ABD2Q3T2"/>
<evidence type="ECO:0000256" key="2">
    <source>
        <dbReference type="ARBA" id="ARBA00023054"/>
    </source>
</evidence>
<organism evidence="5 6">
    <name type="scientific">Cichlidogyrus casuarinus</name>
    <dbReference type="NCBI Taxonomy" id="1844966"/>
    <lineage>
        <taxon>Eukaryota</taxon>
        <taxon>Metazoa</taxon>
        <taxon>Spiralia</taxon>
        <taxon>Lophotrochozoa</taxon>
        <taxon>Platyhelminthes</taxon>
        <taxon>Monogenea</taxon>
        <taxon>Monopisthocotylea</taxon>
        <taxon>Dactylogyridea</taxon>
        <taxon>Ancyrocephalidae</taxon>
        <taxon>Cichlidogyrus</taxon>
    </lineage>
</organism>
<dbReference type="InterPro" id="IPR036028">
    <property type="entry name" value="SH3-like_dom_sf"/>
</dbReference>
<dbReference type="InterPro" id="IPR001452">
    <property type="entry name" value="SH3_domain"/>
</dbReference>
<keyword evidence="1 3" id="KW-0728">SH3 domain</keyword>
<dbReference type="Gene3D" id="2.30.30.40">
    <property type="entry name" value="SH3 Domains"/>
    <property type="match status" value="1"/>
</dbReference>
<evidence type="ECO:0000256" key="3">
    <source>
        <dbReference type="PROSITE-ProRule" id="PRU00192"/>
    </source>
</evidence>
<keyword evidence="6" id="KW-1185">Reference proteome</keyword>
<keyword evidence="2" id="KW-0175">Coiled coil</keyword>
<protein>
    <submittedName>
        <fullName evidence="5">Antigen eg13</fullName>
    </submittedName>
</protein>
<evidence type="ECO:0000256" key="1">
    <source>
        <dbReference type="ARBA" id="ARBA00022443"/>
    </source>
</evidence>
<dbReference type="PANTHER" id="PTHR23065:SF11">
    <property type="entry name" value="SYNDAPIN, ISOFORM C"/>
    <property type="match status" value="1"/>
</dbReference>